<accession>A0A4U6CTJ7</accession>
<dbReference type="AlphaFoldDB" id="A0A4U6CTJ7"/>
<reference evidence="2 3" key="1">
    <citation type="submission" date="2019-05" db="EMBL/GenBank/DDBJ databases">
        <title>Dyadobacter AR-3-8 sp. nov., isolated from arctic soil.</title>
        <authorList>
            <person name="Chaudhary D.K."/>
        </authorList>
    </citation>
    <scope>NUCLEOTIDE SEQUENCE [LARGE SCALE GENOMIC DNA]</scope>
    <source>
        <strain evidence="2 3">AR-3-8</strain>
    </source>
</reference>
<dbReference type="PROSITE" id="PS51658">
    <property type="entry name" value="BFN"/>
    <property type="match status" value="1"/>
</dbReference>
<evidence type="ECO:0000259" key="1">
    <source>
        <dbReference type="PROSITE" id="PS51658"/>
    </source>
</evidence>
<dbReference type="Gene3D" id="3.10.690.10">
    <property type="entry name" value="Bifunctional nuclease domain"/>
    <property type="match status" value="1"/>
</dbReference>
<dbReference type="GO" id="GO:0004518">
    <property type="term" value="F:nuclease activity"/>
    <property type="evidence" value="ECO:0007669"/>
    <property type="project" value="InterPro"/>
</dbReference>
<keyword evidence="3" id="KW-1185">Reference proteome</keyword>
<dbReference type="InterPro" id="IPR036104">
    <property type="entry name" value="BFN_sf"/>
</dbReference>
<dbReference type="Proteomes" id="UP000304900">
    <property type="component" value="Unassembled WGS sequence"/>
</dbReference>
<feature type="domain" description="BFN" evidence="1">
    <location>
        <begin position="2"/>
        <end position="134"/>
    </location>
</feature>
<dbReference type="RefSeq" id="WP_137343865.1">
    <property type="nucleotide sequence ID" value="NZ_BSQH01000005.1"/>
</dbReference>
<dbReference type="EMBL" id="SZVO01000021">
    <property type="protein sequence ID" value="TKT87005.1"/>
    <property type="molecule type" value="Genomic_DNA"/>
</dbReference>
<dbReference type="SUPFAM" id="SSF103256">
    <property type="entry name" value="Hypothetical protein TM0160"/>
    <property type="match status" value="1"/>
</dbReference>
<dbReference type="Pfam" id="PF02577">
    <property type="entry name" value="BFN_dom"/>
    <property type="match status" value="1"/>
</dbReference>
<sequence length="182" mass="20569">MNHELSVVALSESISSAGNFVLVLENSVSKQRIPLIIGRTEAQSIATAMEKMEVSRPQTHDLFATTLNLLQADLKQVVINRFEKDVFYASIFIKNKTEIFEIDARPSDAIALAVRLGCPIFASEEVIEQASFISEDKFRDKKGSYAEFSLEELEQLLVSILAKEDYESAVRIREVIEKRKNR</sequence>
<organism evidence="2 3">
    <name type="scientific">Dyadobacter frigoris</name>
    <dbReference type="NCBI Taxonomy" id="2576211"/>
    <lineage>
        <taxon>Bacteria</taxon>
        <taxon>Pseudomonadati</taxon>
        <taxon>Bacteroidota</taxon>
        <taxon>Cytophagia</taxon>
        <taxon>Cytophagales</taxon>
        <taxon>Spirosomataceae</taxon>
        <taxon>Dyadobacter</taxon>
    </lineage>
</organism>
<dbReference type="PANTHER" id="PTHR15160">
    <property type="entry name" value="VON HIPPEL-LINDAU PROTEIN"/>
    <property type="match status" value="1"/>
</dbReference>
<evidence type="ECO:0000313" key="2">
    <source>
        <dbReference type="EMBL" id="TKT87005.1"/>
    </source>
</evidence>
<proteinExistence type="predicted"/>
<dbReference type="InterPro" id="IPR003729">
    <property type="entry name" value="Bi_nuclease_dom"/>
</dbReference>
<evidence type="ECO:0000313" key="3">
    <source>
        <dbReference type="Proteomes" id="UP000304900"/>
    </source>
</evidence>
<name>A0A4U6CTJ7_9BACT</name>
<dbReference type="PANTHER" id="PTHR15160:SF1">
    <property type="entry name" value="VON HIPPEL-LINDAU DISEASE TUMOR SUPPRESSOR"/>
    <property type="match status" value="1"/>
</dbReference>
<gene>
    <name evidence="2" type="ORF">FDK13_30790</name>
</gene>
<protein>
    <submittedName>
        <fullName evidence="2">Bifunctional nuclease family protein</fullName>
    </submittedName>
</protein>
<comment type="caution">
    <text evidence="2">The sequence shown here is derived from an EMBL/GenBank/DDBJ whole genome shotgun (WGS) entry which is preliminary data.</text>
</comment>
<dbReference type="OrthoDB" id="9788698at2"/>